<dbReference type="EMBL" id="BJZP01000025">
    <property type="protein sequence ID" value="GEO86874.1"/>
    <property type="molecule type" value="Genomic_DNA"/>
</dbReference>
<dbReference type="RefSeq" id="WP_147181745.1">
    <property type="nucleotide sequence ID" value="NZ_BJZP01000025.1"/>
</dbReference>
<protein>
    <submittedName>
        <fullName evidence="2">Uncharacterized protein</fullName>
    </submittedName>
</protein>
<reference evidence="2 3" key="1">
    <citation type="submission" date="2019-07" db="EMBL/GenBank/DDBJ databases">
        <title>Whole genome shotgun sequence of Rhizobium naphthalenivorans NBRC 107585.</title>
        <authorList>
            <person name="Hosoyama A."/>
            <person name="Uohara A."/>
            <person name="Ohji S."/>
            <person name="Ichikawa N."/>
        </authorList>
    </citation>
    <scope>NUCLEOTIDE SEQUENCE [LARGE SCALE GENOMIC DNA]</scope>
    <source>
        <strain evidence="2 3">NBRC 107585</strain>
    </source>
</reference>
<comment type="caution">
    <text evidence="2">The sequence shown here is derived from an EMBL/GenBank/DDBJ whole genome shotgun (WGS) entry which is preliminary data.</text>
</comment>
<evidence type="ECO:0000256" key="1">
    <source>
        <dbReference type="SAM" id="Phobius"/>
    </source>
</evidence>
<keyword evidence="1" id="KW-0812">Transmembrane</keyword>
<gene>
    <name evidence="2" type="ORF">RNA01_38060</name>
</gene>
<organism evidence="2 3">
    <name type="scientific">Ciceribacter naphthalenivorans</name>
    <dbReference type="NCBI Taxonomy" id="1118451"/>
    <lineage>
        <taxon>Bacteria</taxon>
        <taxon>Pseudomonadati</taxon>
        <taxon>Pseudomonadota</taxon>
        <taxon>Alphaproteobacteria</taxon>
        <taxon>Hyphomicrobiales</taxon>
        <taxon>Rhizobiaceae</taxon>
        <taxon>Ciceribacter</taxon>
    </lineage>
</organism>
<dbReference type="AlphaFoldDB" id="A0A512HN45"/>
<feature type="transmembrane region" description="Helical" evidence="1">
    <location>
        <begin position="37"/>
        <end position="63"/>
    </location>
</feature>
<name>A0A512HN45_9HYPH</name>
<sequence>MNQIMACYTRFDEHGPLPWNRLPKGPGRPLRFALHRLGFVVFLTFGGVLVATVVLLMLASWLLGVDRDQDVSREQE</sequence>
<evidence type="ECO:0000313" key="2">
    <source>
        <dbReference type="EMBL" id="GEO86874.1"/>
    </source>
</evidence>
<keyword evidence="1" id="KW-1133">Transmembrane helix</keyword>
<accession>A0A512HN45</accession>
<dbReference type="Proteomes" id="UP000321717">
    <property type="component" value="Unassembled WGS sequence"/>
</dbReference>
<evidence type="ECO:0000313" key="3">
    <source>
        <dbReference type="Proteomes" id="UP000321717"/>
    </source>
</evidence>
<proteinExistence type="predicted"/>
<keyword evidence="3" id="KW-1185">Reference proteome</keyword>
<keyword evidence="1" id="KW-0472">Membrane</keyword>